<sequence length="253" mass="28441">MALKQLSLILLAGLILSCNNGHHVTKIEGKRIEVNPEIPADSTIEAFIKPYHDHLNKDLDSIISYAPMTYAKTDGELNTAIGNLMADAVYSQCNPIFKKRTGKDIDFVLLNYGGIRSVIPQGNITTRTAYEIMPFENAVVVTELKGAQVQDLLRYLSIAKRAHPISQQLQLTLNERYEVISATLNGNAIVLDKSYFVATNDYLFNGGDKMSFFQQNEGVYPLNYKVRNVLIDYFKKTDTLTSKKDNRFIRVAP</sequence>
<dbReference type="GO" id="GO:0016787">
    <property type="term" value="F:hydrolase activity"/>
    <property type="evidence" value="ECO:0007669"/>
    <property type="project" value="InterPro"/>
</dbReference>
<organism evidence="2 3">
    <name type="scientific">Winogradskyella aurantia</name>
    <dbReference type="NCBI Taxonomy" id="1915063"/>
    <lineage>
        <taxon>Bacteria</taxon>
        <taxon>Pseudomonadati</taxon>
        <taxon>Bacteroidota</taxon>
        <taxon>Flavobacteriia</taxon>
        <taxon>Flavobacteriales</taxon>
        <taxon>Flavobacteriaceae</taxon>
        <taxon>Winogradskyella</taxon>
    </lineage>
</organism>
<dbReference type="EMBL" id="NGJN01000010">
    <property type="protein sequence ID" value="OZV66432.1"/>
    <property type="molecule type" value="Genomic_DNA"/>
</dbReference>
<dbReference type="PANTHER" id="PTHR11575:SF24">
    <property type="entry name" value="5'-NUCLEOTIDASE"/>
    <property type="match status" value="1"/>
</dbReference>
<dbReference type="SUPFAM" id="SSF55816">
    <property type="entry name" value="5'-nucleotidase (syn. UDP-sugar hydrolase), C-terminal domain"/>
    <property type="match status" value="1"/>
</dbReference>
<dbReference type="GO" id="GO:0030288">
    <property type="term" value="C:outer membrane-bounded periplasmic space"/>
    <property type="evidence" value="ECO:0007669"/>
    <property type="project" value="TreeGrafter"/>
</dbReference>
<dbReference type="OrthoDB" id="4762412at2"/>
<dbReference type="PROSITE" id="PS51257">
    <property type="entry name" value="PROKAR_LIPOPROTEIN"/>
    <property type="match status" value="1"/>
</dbReference>
<dbReference type="Gene3D" id="3.90.780.10">
    <property type="entry name" value="5'-Nucleotidase, C-terminal domain"/>
    <property type="match status" value="1"/>
</dbReference>
<dbReference type="RefSeq" id="WP_094969418.1">
    <property type="nucleotide sequence ID" value="NZ_NGJN01000010.1"/>
</dbReference>
<dbReference type="GO" id="GO:0009166">
    <property type="term" value="P:nucleotide catabolic process"/>
    <property type="evidence" value="ECO:0007669"/>
    <property type="project" value="InterPro"/>
</dbReference>
<gene>
    <name evidence="2" type="ORF">CA834_14365</name>
</gene>
<comment type="caution">
    <text evidence="2">The sequence shown here is derived from an EMBL/GenBank/DDBJ whole genome shotgun (WGS) entry which is preliminary data.</text>
</comment>
<dbReference type="AlphaFoldDB" id="A0A265UMM2"/>
<feature type="domain" description="5'-Nucleotidase C-terminal" evidence="1">
    <location>
        <begin position="75"/>
        <end position="214"/>
    </location>
</feature>
<dbReference type="InterPro" id="IPR008334">
    <property type="entry name" value="5'-Nucleotdase_C"/>
</dbReference>
<dbReference type="InterPro" id="IPR036907">
    <property type="entry name" value="5'-Nucleotdase_C_sf"/>
</dbReference>
<dbReference type="Pfam" id="PF02872">
    <property type="entry name" value="5_nucleotid_C"/>
    <property type="match status" value="1"/>
</dbReference>
<keyword evidence="3" id="KW-1185">Reference proteome</keyword>
<name>A0A265UMM2_9FLAO</name>
<dbReference type="InterPro" id="IPR006179">
    <property type="entry name" value="5_nucleotidase/apyrase"/>
</dbReference>
<dbReference type="PRINTS" id="PR01607">
    <property type="entry name" value="APYRASEFAMLY"/>
</dbReference>
<protein>
    <recommendedName>
        <fullName evidence="1">5'-Nucleotidase C-terminal domain-containing protein</fullName>
    </recommendedName>
</protein>
<proteinExistence type="predicted"/>
<evidence type="ECO:0000313" key="2">
    <source>
        <dbReference type="EMBL" id="OZV66432.1"/>
    </source>
</evidence>
<dbReference type="PANTHER" id="PTHR11575">
    <property type="entry name" value="5'-NUCLEOTIDASE-RELATED"/>
    <property type="match status" value="1"/>
</dbReference>
<reference evidence="2 3" key="1">
    <citation type="submission" date="2017-05" db="EMBL/GenBank/DDBJ databases">
        <title>The draft genome sequence of Idiomarina salinarum WNB302.</title>
        <authorList>
            <person name="Sun Y."/>
            <person name="Chen B."/>
            <person name="Du Z."/>
        </authorList>
    </citation>
    <scope>NUCLEOTIDE SEQUENCE [LARGE SCALE GENOMIC DNA]</scope>
    <source>
        <strain evidence="2 3">WNB302</strain>
    </source>
</reference>
<dbReference type="Proteomes" id="UP000216840">
    <property type="component" value="Unassembled WGS sequence"/>
</dbReference>
<accession>A0A265UMM2</accession>
<evidence type="ECO:0000259" key="1">
    <source>
        <dbReference type="Pfam" id="PF02872"/>
    </source>
</evidence>
<evidence type="ECO:0000313" key="3">
    <source>
        <dbReference type="Proteomes" id="UP000216840"/>
    </source>
</evidence>